<dbReference type="PANTHER" id="PTHR30298">
    <property type="entry name" value="H REPEAT-ASSOCIATED PREDICTED TRANSPOSASE"/>
    <property type="match status" value="1"/>
</dbReference>
<sequence length="187" mass="20769">MPQSLLDVLAAIPDPRDRHGRRYPIQSLLATLILAAMNGQASLRGMWLWARAHSDWLTRHLPFHRNRIPALETFRTLLCRLDLPLLLEVFNGWLTAVNAERISLDEKVLRGSKRDGEAPLMVVAAFGHRVGLVLGQVVAEGQDKTEAAMALLERMPLEGKVLTLDAGLMTGPVVRKVVEKGGATWDR</sequence>
<evidence type="ECO:0000259" key="1">
    <source>
        <dbReference type="Pfam" id="PF13808"/>
    </source>
</evidence>
<dbReference type="InterPro" id="IPR047647">
    <property type="entry name" value="ISAs1_transpos"/>
</dbReference>
<name>A0A2H5Y3L5_9CHLR</name>
<dbReference type="Pfam" id="PF13808">
    <property type="entry name" value="DDE_Tnp_1_assoc"/>
    <property type="match status" value="1"/>
</dbReference>
<gene>
    <name evidence="2" type="ORF">HRbin22_00218</name>
</gene>
<dbReference type="InterPro" id="IPR051698">
    <property type="entry name" value="Transposase_11-like"/>
</dbReference>
<dbReference type="Proteomes" id="UP000236642">
    <property type="component" value="Unassembled WGS sequence"/>
</dbReference>
<dbReference type="NCBIfam" id="NF033564">
    <property type="entry name" value="transpos_ISAs1"/>
    <property type="match status" value="1"/>
</dbReference>
<evidence type="ECO:0000313" key="3">
    <source>
        <dbReference type="Proteomes" id="UP000236642"/>
    </source>
</evidence>
<reference evidence="3" key="1">
    <citation type="submission" date="2017-09" db="EMBL/GenBank/DDBJ databases">
        <title>Metaegenomics of thermophilic ammonia-oxidizing enrichment culture.</title>
        <authorList>
            <person name="Kato S."/>
            <person name="Suzuki K."/>
        </authorList>
    </citation>
    <scope>NUCLEOTIDE SEQUENCE [LARGE SCALE GENOMIC DNA]</scope>
</reference>
<accession>A0A2H5Y3L5</accession>
<comment type="caution">
    <text evidence="2">The sequence shown here is derived from an EMBL/GenBank/DDBJ whole genome shotgun (WGS) entry which is preliminary data.</text>
</comment>
<dbReference type="PANTHER" id="PTHR30298:SF0">
    <property type="entry name" value="PROTEIN YBFL-RELATED"/>
    <property type="match status" value="1"/>
</dbReference>
<proteinExistence type="predicted"/>
<dbReference type="EMBL" id="BEHY01000003">
    <property type="protein sequence ID" value="GBD07992.1"/>
    <property type="molecule type" value="Genomic_DNA"/>
</dbReference>
<feature type="domain" description="H repeat-associated protein N-terminal" evidence="1">
    <location>
        <begin position="7"/>
        <end position="94"/>
    </location>
</feature>
<dbReference type="InterPro" id="IPR032806">
    <property type="entry name" value="YbfD_N"/>
</dbReference>
<dbReference type="AlphaFoldDB" id="A0A2H5Y3L5"/>
<evidence type="ECO:0000313" key="2">
    <source>
        <dbReference type="EMBL" id="GBD07992.1"/>
    </source>
</evidence>
<organism evidence="2 3">
    <name type="scientific">Candidatus Thermoflexus japonica</name>
    <dbReference type="NCBI Taxonomy" id="2035417"/>
    <lineage>
        <taxon>Bacteria</taxon>
        <taxon>Bacillati</taxon>
        <taxon>Chloroflexota</taxon>
        <taxon>Thermoflexia</taxon>
        <taxon>Thermoflexales</taxon>
        <taxon>Thermoflexaceae</taxon>
        <taxon>Thermoflexus</taxon>
    </lineage>
</organism>
<protein>
    <recommendedName>
        <fullName evidence="1">H repeat-associated protein N-terminal domain-containing protein</fullName>
    </recommendedName>
</protein>